<name>A0A8K0P5B9_LADFU</name>
<evidence type="ECO:0000313" key="1">
    <source>
        <dbReference type="EMBL" id="KAG8234336.1"/>
    </source>
</evidence>
<dbReference type="PANTHER" id="PTHR45913:SF21">
    <property type="entry name" value="DUF4371 DOMAIN-CONTAINING PROTEIN"/>
    <property type="match status" value="1"/>
</dbReference>
<organism evidence="1 2">
    <name type="scientific">Ladona fulva</name>
    <name type="common">Scarce chaser dragonfly</name>
    <name type="synonym">Libellula fulva</name>
    <dbReference type="NCBI Taxonomy" id="123851"/>
    <lineage>
        <taxon>Eukaryota</taxon>
        <taxon>Metazoa</taxon>
        <taxon>Ecdysozoa</taxon>
        <taxon>Arthropoda</taxon>
        <taxon>Hexapoda</taxon>
        <taxon>Insecta</taxon>
        <taxon>Pterygota</taxon>
        <taxon>Palaeoptera</taxon>
        <taxon>Odonata</taxon>
        <taxon>Epiprocta</taxon>
        <taxon>Anisoptera</taxon>
        <taxon>Libelluloidea</taxon>
        <taxon>Libellulidae</taxon>
        <taxon>Ladona</taxon>
    </lineage>
</organism>
<protein>
    <submittedName>
        <fullName evidence="1">Uncharacterized protein</fullName>
    </submittedName>
</protein>
<keyword evidence="2" id="KW-1185">Reference proteome</keyword>
<reference evidence="1" key="1">
    <citation type="submission" date="2013-04" db="EMBL/GenBank/DDBJ databases">
        <authorList>
            <person name="Qu J."/>
            <person name="Murali S.C."/>
            <person name="Bandaranaike D."/>
            <person name="Bellair M."/>
            <person name="Blankenburg K."/>
            <person name="Chao H."/>
            <person name="Dinh H."/>
            <person name="Doddapaneni H."/>
            <person name="Downs B."/>
            <person name="Dugan-Rocha S."/>
            <person name="Elkadiri S."/>
            <person name="Gnanaolivu R.D."/>
            <person name="Hernandez B."/>
            <person name="Javaid M."/>
            <person name="Jayaseelan J.C."/>
            <person name="Lee S."/>
            <person name="Li M."/>
            <person name="Ming W."/>
            <person name="Munidasa M."/>
            <person name="Muniz J."/>
            <person name="Nguyen L."/>
            <person name="Ongeri F."/>
            <person name="Osuji N."/>
            <person name="Pu L.-L."/>
            <person name="Puazo M."/>
            <person name="Qu C."/>
            <person name="Quiroz J."/>
            <person name="Raj R."/>
            <person name="Weissenberger G."/>
            <person name="Xin Y."/>
            <person name="Zou X."/>
            <person name="Han Y."/>
            <person name="Richards S."/>
            <person name="Worley K."/>
            <person name="Muzny D."/>
            <person name="Gibbs R."/>
        </authorList>
    </citation>
    <scope>NUCLEOTIDE SEQUENCE</scope>
    <source>
        <strain evidence="1">Sampled in the wild</strain>
    </source>
</reference>
<reference evidence="1" key="2">
    <citation type="submission" date="2017-10" db="EMBL/GenBank/DDBJ databases">
        <title>Ladona fulva Genome sequencing and assembly.</title>
        <authorList>
            <person name="Murali S."/>
            <person name="Richards S."/>
            <person name="Bandaranaike D."/>
            <person name="Bellair M."/>
            <person name="Blankenburg K."/>
            <person name="Chao H."/>
            <person name="Dinh H."/>
            <person name="Doddapaneni H."/>
            <person name="Dugan-Rocha S."/>
            <person name="Elkadiri S."/>
            <person name="Gnanaolivu R."/>
            <person name="Hernandez B."/>
            <person name="Skinner E."/>
            <person name="Javaid M."/>
            <person name="Lee S."/>
            <person name="Li M."/>
            <person name="Ming W."/>
            <person name="Munidasa M."/>
            <person name="Muniz J."/>
            <person name="Nguyen L."/>
            <person name="Hughes D."/>
            <person name="Osuji N."/>
            <person name="Pu L.-L."/>
            <person name="Puazo M."/>
            <person name="Qu C."/>
            <person name="Quiroz J."/>
            <person name="Raj R."/>
            <person name="Weissenberger G."/>
            <person name="Xin Y."/>
            <person name="Zou X."/>
            <person name="Han Y."/>
            <person name="Worley K."/>
            <person name="Muzny D."/>
            <person name="Gibbs R."/>
        </authorList>
    </citation>
    <scope>NUCLEOTIDE SEQUENCE</scope>
    <source>
        <strain evidence="1">Sampled in the wild</strain>
    </source>
</reference>
<dbReference type="EMBL" id="KZ308798">
    <property type="protein sequence ID" value="KAG8234336.1"/>
    <property type="molecule type" value="Genomic_DNA"/>
</dbReference>
<evidence type="ECO:0000313" key="2">
    <source>
        <dbReference type="Proteomes" id="UP000792457"/>
    </source>
</evidence>
<dbReference type="Proteomes" id="UP000792457">
    <property type="component" value="Unassembled WGS sequence"/>
</dbReference>
<sequence length="228" mass="26087">MKIESTPFFDVMFEEKCIGCYFGNTKLKNQSEYNERSSIPMDMSSKPKKSKTYHFNEEWELDYFSTMVNDKYCCLICLTSVAIAKKGNLERHFLALHNKYQTDNPPNSELRKHKNKSEIVAAIQDLQLSRNTVMRRIEVMKGNCDESTDISDTAQSLVFVRMVFKDFTSKEELLECSYRYITLLDFGVEAPFILLADLGVNALADFGVKAFADFGVNALIESEAILVI</sequence>
<proteinExistence type="predicted"/>
<accession>A0A8K0P5B9</accession>
<dbReference type="OrthoDB" id="7217381at2759"/>
<dbReference type="AlphaFoldDB" id="A0A8K0P5B9"/>
<dbReference type="PANTHER" id="PTHR45913">
    <property type="entry name" value="EPM2A-INTERACTING PROTEIN 1"/>
    <property type="match status" value="1"/>
</dbReference>
<gene>
    <name evidence="1" type="ORF">J437_LFUL014902</name>
</gene>
<comment type="caution">
    <text evidence="1">The sequence shown here is derived from an EMBL/GenBank/DDBJ whole genome shotgun (WGS) entry which is preliminary data.</text>
</comment>